<feature type="domain" description="TLC" evidence="6">
    <location>
        <begin position="36"/>
        <end position="242"/>
    </location>
</feature>
<reference evidence="7" key="1">
    <citation type="journal article" date="2020" name="Nature">
        <title>Giant virus diversity and host interactions through global metagenomics.</title>
        <authorList>
            <person name="Schulz F."/>
            <person name="Roux S."/>
            <person name="Paez-Espino D."/>
            <person name="Jungbluth S."/>
            <person name="Walsh D.A."/>
            <person name="Denef V.J."/>
            <person name="McMahon K.D."/>
            <person name="Konstantinidis K.T."/>
            <person name="Eloe-Fadrosh E.A."/>
            <person name="Kyrpides N.C."/>
            <person name="Woyke T."/>
        </authorList>
    </citation>
    <scope>NUCLEOTIDE SEQUENCE</scope>
    <source>
        <strain evidence="7">GVMAG-M-3300023174-134</strain>
    </source>
</reference>
<evidence type="ECO:0000256" key="1">
    <source>
        <dbReference type="ARBA" id="ARBA00004141"/>
    </source>
</evidence>
<dbReference type="GO" id="GO:0016020">
    <property type="term" value="C:membrane"/>
    <property type="evidence" value="ECO:0007669"/>
    <property type="project" value="UniProtKB-SubCell"/>
</dbReference>
<accession>A0A6C0DC54</accession>
<protein>
    <recommendedName>
        <fullName evidence="6">TLC domain-containing protein</fullName>
    </recommendedName>
</protein>
<evidence type="ECO:0000256" key="2">
    <source>
        <dbReference type="ARBA" id="ARBA00022692"/>
    </source>
</evidence>
<dbReference type="EMBL" id="MN739577">
    <property type="protein sequence ID" value="QHT13961.1"/>
    <property type="molecule type" value="Genomic_DNA"/>
</dbReference>
<dbReference type="Pfam" id="PF03798">
    <property type="entry name" value="TRAM_LAG1_CLN8"/>
    <property type="match status" value="1"/>
</dbReference>
<dbReference type="AlphaFoldDB" id="A0A6C0DC54"/>
<dbReference type="GO" id="GO:0055088">
    <property type="term" value="P:lipid homeostasis"/>
    <property type="evidence" value="ECO:0007669"/>
    <property type="project" value="TreeGrafter"/>
</dbReference>
<dbReference type="GO" id="GO:0005783">
    <property type="term" value="C:endoplasmic reticulum"/>
    <property type="evidence" value="ECO:0007669"/>
    <property type="project" value="TreeGrafter"/>
</dbReference>
<feature type="transmembrane region" description="Helical" evidence="5">
    <location>
        <begin position="45"/>
        <end position="66"/>
    </location>
</feature>
<organism evidence="7">
    <name type="scientific">viral metagenome</name>
    <dbReference type="NCBI Taxonomy" id="1070528"/>
    <lineage>
        <taxon>unclassified sequences</taxon>
        <taxon>metagenomes</taxon>
        <taxon>organismal metagenomes</taxon>
    </lineage>
</organism>
<dbReference type="InterPro" id="IPR050846">
    <property type="entry name" value="TLCD"/>
</dbReference>
<feature type="transmembrane region" description="Helical" evidence="5">
    <location>
        <begin position="6"/>
        <end position="25"/>
    </location>
</feature>
<dbReference type="InterPro" id="IPR006634">
    <property type="entry name" value="TLC-dom"/>
</dbReference>
<evidence type="ECO:0000313" key="7">
    <source>
        <dbReference type="EMBL" id="QHT13961.1"/>
    </source>
</evidence>
<proteinExistence type="predicted"/>
<dbReference type="PROSITE" id="PS50922">
    <property type="entry name" value="TLC"/>
    <property type="match status" value="1"/>
</dbReference>
<name>A0A6C0DC54_9ZZZZ</name>
<keyword evidence="3 5" id="KW-1133">Transmembrane helix</keyword>
<evidence type="ECO:0000256" key="4">
    <source>
        <dbReference type="ARBA" id="ARBA00023136"/>
    </source>
</evidence>
<dbReference type="PANTHER" id="PTHR13439:SF0">
    <property type="entry name" value="TOPOISOMERASE I DAMAGE AFFECTED PROTEIN 4"/>
    <property type="match status" value="1"/>
</dbReference>
<evidence type="ECO:0000259" key="6">
    <source>
        <dbReference type="PROSITE" id="PS50922"/>
    </source>
</evidence>
<dbReference type="SMART" id="SM00724">
    <property type="entry name" value="TLC"/>
    <property type="match status" value="1"/>
</dbReference>
<feature type="transmembrane region" description="Helical" evidence="5">
    <location>
        <begin position="211"/>
        <end position="231"/>
    </location>
</feature>
<comment type="subcellular location">
    <subcellularLocation>
        <location evidence="1">Membrane</location>
        <topology evidence="1">Multi-pass membrane protein</topology>
    </subcellularLocation>
</comment>
<evidence type="ECO:0000256" key="3">
    <source>
        <dbReference type="ARBA" id="ARBA00022989"/>
    </source>
</evidence>
<evidence type="ECO:0000256" key="5">
    <source>
        <dbReference type="SAM" id="Phobius"/>
    </source>
</evidence>
<keyword evidence="2 5" id="KW-0812">Transmembrane</keyword>
<dbReference type="PANTHER" id="PTHR13439">
    <property type="entry name" value="CT120 PROTEIN"/>
    <property type="match status" value="1"/>
</dbReference>
<sequence length="251" mass="30053">MFIYTGSLFLYHFILSKTISGVNIFKKIKQELKTDKKNFSFTWRICSTTHAIIMFSIALYYWSYIFPKYRKIDFSSLNKIGSYEETTFNLMIGFLWYDLVIELYQTRQIDTLAHHIFGLLSHYSTLNTNNHASCYYTMMVYIAEGSTPWLNLCWLGFNTNASNKLIYKISSINLMITFFLCRVCMATYIFWHLNYYVKEWPWKTKPYIYQLYIFNYCVALFFAILNYYWFYKLVKMAIGGKKTISNDDKSI</sequence>
<keyword evidence="4 5" id="KW-0472">Membrane</keyword>
<feature type="transmembrane region" description="Helical" evidence="5">
    <location>
        <begin position="172"/>
        <end position="191"/>
    </location>
</feature>